<dbReference type="InterPro" id="IPR035068">
    <property type="entry name" value="TldD/PmbA_N"/>
</dbReference>
<proteinExistence type="inferred from homology"/>
<evidence type="ECO:0000259" key="5">
    <source>
        <dbReference type="Pfam" id="PF01523"/>
    </source>
</evidence>
<dbReference type="PANTHER" id="PTHR30624:SF10">
    <property type="entry name" value="CONSERVED PROTEIN"/>
    <property type="match status" value="1"/>
</dbReference>
<evidence type="ECO:0000256" key="4">
    <source>
        <dbReference type="ARBA" id="ARBA00023049"/>
    </source>
</evidence>
<gene>
    <name evidence="7" type="ORF">HC246_04485</name>
</gene>
<evidence type="ECO:0000256" key="3">
    <source>
        <dbReference type="ARBA" id="ARBA00022801"/>
    </source>
</evidence>
<evidence type="ECO:0000259" key="6">
    <source>
        <dbReference type="Pfam" id="PF19289"/>
    </source>
</evidence>
<keyword evidence="8" id="KW-1185">Reference proteome</keyword>
<dbReference type="Proteomes" id="UP000738376">
    <property type="component" value="Unassembled WGS sequence"/>
</dbReference>
<keyword evidence="3" id="KW-0378">Hydrolase</keyword>
<dbReference type="PANTHER" id="PTHR30624">
    <property type="entry name" value="UNCHARACTERIZED PROTEIN TLDD AND PMBA"/>
    <property type="match status" value="1"/>
</dbReference>
<reference evidence="7 8" key="1">
    <citation type="submission" date="2020-03" db="EMBL/GenBank/DDBJ databases">
        <title>Draft Genome Sequence of 2-Methylisoborneol Producing Pseudanabaena yagii Strain GIHE-NHR1 Isolated from North Han River in South Korea.</title>
        <authorList>
            <person name="Jeong J."/>
        </authorList>
    </citation>
    <scope>NUCLEOTIDE SEQUENCE [LARGE SCALE GENOMIC DNA]</scope>
    <source>
        <strain evidence="7 8">GIHE-NHR1</strain>
    </source>
</reference>
<comment type="similarity">
    <text evidence="1">Belongs to the peptidase U62 family.</text>
</comment>
<evidence type="ECO:0000313" key="7">
    <source>
        <dbReference type="EMBL" id="NMF57296.1"/>
    </source>
</evidence>
<protein>
    <submittedName>
        <fullName evidence="7">TldD/PmbA family protein</fullName>
    </submittedName>
</protein>
<dbReference type="Pfam" id="PF01523">
    <property type="entry name" value="PmbA_TldD_1st"/>
    <property type="match status" value="1"/>
</dbReference>
<dbReference type="Gene3D" id="3.30.2290.10">
    <property type="entry name" value="PmbA/TldD superfamily"/>
    <property type="match status" value="1"/>
</dbReference>
<dbReference type="EMBL" id="JAAVJL010000001">
    <property type="protein sequence ID" value="NMF57296.1"/>
    <property type="molecule type" value="Genomic_DNA"/>
</dbReference>
<dbReference type="RefSeq" id="WP_169362351.1">
    <property type="nucleotide sequence ID" value="NZ_JAAVJL010000001.1"/>
</dbReference>
<keyword evidence="2" id="KW-0645">Protease</keyword>
<dbReference type="InterPro" id="IPR045569">
    <property type="entry name" value="Metalloprtase-TldD/E_C"/>
</dbReference>
<evidence type="ECO:0000256" key="1">
    <source>
        <dbReference type="ARBA" id="ARBA00005836"/>
    </source>
</evidence>
<feature type="domain" description="Metalloprotease TldD/E C-terminal" evidence="6">
    <location>
        <begin position="249"/>
        <end position="491"/>
    </location>
</feature>
<keyword evidence="4" id="KW-0482">Metalloprotease</keyword>
<evidence type="ECO:0000313" key="8">
    <source>
        <dbReference type="Proteomes" id="UP000738376"/>
    </source>
</evidence>
<accession>A0ABX1LQG9</accession>
<sequence length="496" mass="54911">MKLDVNADSALDLKSDWKFDLKTALSHIDLPQAEWIGLREVKEINTTRYVRDRLPQSNGRSLSHGVMIEVLVNGQFGYASTNHLDLANMQLTAQKAYQQAKTAARWAVHRFTINQRPKAVGQYFSPFLKPTDAIAPKELNELLIEICDTLKVSDKIVKTSAYAVITEIETQFISSNGSDIYQKFLVVATDYAATAQDGAIIQRRGDNGQLARCNQIGMEVFDRSAILQRAKVVGEQAVELLSAAECPTETTSLVLAPDQMLLQIHESIGHPLEIDRILGDERNYAGGSFVKLEDFGKMQYGSSLMNVTFDPTRAGEFASYAFDDAGIPATKEYLIKEGKLLRGLGSSESQVRSGLQGVANARATSWNRPAIDRMANINLEAGEHSFESIIADIEHGVYMESNRSWSIDDYRNKFQFGCEYAKLIENGKLTKTLRNPNYRGITNQFWSSLAKVGDQPTVEAYGSPFCGKGEPNQVIRVGHASPVCLFENIEVFGGAS</sequence>
<feature type="domain" description="Metalloprotease TldD/E N-terminal" evidence="5">
    <location>
        <begin position="39"/>
        <end position="100"/>
    </location>
</feature>
<dbReference type="SUPFAM" id="SSF111283">
    <property type="entry name" value="Putative modulator of DNA gyrase, PmbA/TldD"/>
    <property type="match status" value="1"/>
</dbReference>
<evidence type="ECO:0000256" key="2">
    <source>
        <dbReference type="ARBA" id="ARBA00022670"/>
    </source>
</evidence>
<dbReference type="InterPro" id="IPR002510">
    <property type="entry name" value="Metalloprtase-TldD/E_N"/>
</dbReference>
<name>A0ABX1LQG9_9CYAN</name>
<comment type="caution">
    <text evidence="7">The sequence shown here is derived from an EMBL/GenBank/DDBJ whole genome shotgun (WGS) entry which is preliminary data.</text>
</comment>
<dbReference type="Pfam" id="PF19289">
    <property type="entry name" value="PmbA_TldD_3rd"/>
    <property type="match status" value="1"/>
</dbReference>
<dbReference type="InterPro" id="IPR036059">
    <property type="entry name" value="TldD/PmbA_sf"/>
</dbReference>
<organism evidence="7 8">
    <name type="scientific">Pseudanabaena yagii GIHE-NHR1</name>
    <dbReference type="NCBI Taxonomy" id="2722753"/>
    <lineage>
        <taxon>Bacteria</taxon>
        <taxon>Bacillati</taxon>
        <taxon>Cyanobacteriota</taxon>
        <taxon>Cyanophyceae</taxon>
        <taxon>Pseudanabaenales</taxon>
        <taxon>Pseudanabaenaceae</taxon>
        <taxon>Pseudanabaena</taxon>
        <taxon>Pseudanabaena yagii</taxon>
    </lineage>
</organism>
<dbReference type="InterPro" id="IPR051463">
    <property type="entry name" value="Peptidase_U62_metallo"/>
</dbReference>